<evidence type="ECO:0000256" key="2">
    <source>
        <dbReference type="ARBA" id="ARBA00022692"/>
    </source>
</evidence>
<comment type="subcellular location">
    <subcellularLocation>
        <location evidence="1">Membrane</location>
        <topology evidence="1">Multi-pass membrane protein</topology>
    </subcellularLocation>
</comment>
<evidence type="ECO:0000256" key="6">
    <source>
        <dbReference type="SAM" id="Phobius"/>
    </source>
</evidence>
<dbReference type="OrthoDB" id="100006at2759"/>
<gene>
    <name evidence="7" type="ORF">SEMRO_158_G071420.1</name>
</gene>
<feature type="transmembrane region" description="Helical" evidence="6">
    <location>
        <begin position="115"/>
        <end position="141"/>
    </location>
</feature>
<feature type="region of interest" description="Disordered" evidence="5">
    <location>
        <begin position="396"/>
        <end position="417"/>
    </location>
</feature>
<evidence type="ECO:0000256" key="5">
    <source>
        <dbReference type="SAM" id="MobiDB-lite"/>
    </source>
</evidence>
<dbReference type="PANTHER" id="PTHR23112">
    <property type="entry name" value="G PROTEIN-COUPLED RECEPTOR 157-RELATED"/>
    <property type="match status" value="1"/>
</dbReference>
<dbReference type="EMBL" id="CAICTM010000157">
    <property type="protein sequence ID" value="CAB9503174.1"/>
    <property type="molecule type" value="Genomic_DNA"/>
</dbReference>
<feature type="transmembrane region" description="Helical" evidence="6">
    <location>
        <begin position="76"/>
        <end position="103"/>
    </location>
</feature>
<comment type="caution">
    <text evidence="7">The sequence shown here is derived from an EMBL/GenBank/DDBJ whole genome shotgun (WGS) entry which is preliminary data.</text>
</comment>
<dbReference type="GO" id="GO:0004930">
    <property type="term" value="F:G protein-coupled receptor activity"/>
    <property type="evidence" value="ECO:0007669"/>
    <property type="project" value="TreeGrafter"/>
</dbReference>
<keyword evidence="3 6" id="KW-1133">Transmembrane helix</keyword>
<evidence type="ECO:0000256" key="1">
    <source>
        <dbReference type="ARBA" id="ARBA00004141"/>
    </source>
</evidence>
<keyword evidence="4 6" id="KW-0472">Membrane</keyword>
<proteinExistence type="predicted"/>
<name>A0A9N8DLZ6_9STRA</name>
<dbReference type="Gene3D" id="1.20.1070.10">
    <property type="entry name" value="Rhodopsin 7-helix transmembrane proteins"/>
    <property type="match status" value="1"/>
</dbReference>
<reference evidence="7" key="1">
    <citation type="submission" date="2020-06" db="EMBL/GenBank/DDBJ databases">
        <authorList>
            <consortium name="Plant Systems Biology data submission"/>
        </authorList>
    </citation>
    <scope>NUCLEOTIDE SEQUENCE</scope>
    <source>
        <strain evidence="7">D6</strain>
    </source>
</reference>
<sequence length="520" mass="57862">MADFTETVSEGFMMDPTNATGGLDMNETESQDSTVFATDFTEYYLPQIAALSSMLCSGLIIAEVREDGRQGAAQSTTFIAVGAVSQILLSMSAGDMLFSLGWFLASWAHFGGSCIFQGLIIQLGYMASLLFSSSLAVVYLLMIECNWDQGRIQARIPYMMLILWSICLASALVPLALHRYRYQPVGPVCWIRSPNPKDATFIVASLQLIPVWSCIFLDSVIMFLIFRKARLLEAQVDNVDQYQESLDSHTRTTEDDSVQIDLLSLPDVNASLLRGSEGLGDRESHHGVLSFVEFMLFEPVPMVFPYQDEAGGYGMNIDGSMLISSAVSNTSRAHDPREDQVDPVEDYMIQQEEQVTGQPEEQQPEVTITTELQQEGSFTSNQNDNTIHHIEPSTIIDSASTAESSADSTPSTPRSHKRSQIIAQQGMWYIAGFLMTYGFATISILVFGISEEWNGPLDRTSYFFLASQAVFNFLVFSHGRRQMKTWVGATLKSWIWNGAAYCHRCWCLCPTPARPRLVPL</sequence>
<evidence type="ECO:0008006" key="9">
    <source>
        <dbReference type="Google" id="ProtNLM"/>
    </source>
</evidence>
<evidence type="ECO:0000256" key="3">
    <source>
        <dbReference type="ARBA" id="ARBA00022989"/>
    </source>
</evidence>
<accession>A0A9N8DLZ6</accession>
<keyword evidence="2 6" id="KW-0812">Transmembrane</keyword>
<evidence type="ECO:0000313" key="8">
    <source>
        <dbReference type="Proteomes" id="UP001153069"/>
    </source>
</evidence>
<protein>
    <recommendedName>
        <fullName evidence="9">G-protein coupled receptors family 2 profile 2 domain-containing protein</fullName>
    </recommendedName>
</protein>
<organism evidence="7 8">
    <name type="scientific">Seminavis robusta</name>
    <dbReference type="NCBI Taxonomy" id="568900"/>
    <lineage>
        <taxon>Eukaryota</taxon>
        <taxon>Sar</taxon>
        <taxon>Stramenopiles</taxon>
        <taxon>Ochrophyta</taxon>
        <taxon>Bacillariophyta</taxon>
        <taxon>Bacillariophyceae</taxon>
        <taxon>Bacillariophycidae</taxon>
        <taxon>Naviculales</taxon>
        <taxon>Naviculaceae</taxon>
        <taxon>Seminavis</taxon>
    </lineage>
</organism>
<dbReference type="GO" id="GO:0007189">
    <property type="term" value="P:adenylate cyclase-activating G protein-coupled receptor signaling pathway"/>
    <property type="evidence" value="ECO:0007669"/>
    <property type="project" value="TreeGrafter"/>
</dbReference>
<evidence type="ECO:0000256" key="4">
    <source>
        <dbReference type="ARBA" id="ARBA00023136"/>
    </source>
</evidence>
<feature type="transmembrane region" description="Helical" evidence="6">
    <location>
        <begin position="43"/>
        <end position="64"/>
    </location>
</feature>
<feature type="transmembrane region" description="Helical" evidence="6">
    <location>
        <begin position="200"/>
        <end position="226"/>
    </location>
</feature>
<feature type="compositionally biased region" description="Low complexity" evidence="5">
    <location>
        <begin position="396"/>
        <end position="413"/>
    </location>
</feature>
<evidence type="ECO:0000313" key="7">
    <source>
        <dbReference type="EMBL" id="CAB9503174.1"/>
    </source>
</evidence>
<feature type="transmembrane region" description="Helical" evidence="6">
    <location>
        <begin position="427"/>
        <end position="449"/>
    </location>
</feature>
<dbReference type="AlphaFoldDB" id="A0A9N8DLZ6"/>
<feature type="transmembrane region" description="Helical" evidence="6">
    <location>
        <begin position="161"/>
        <end position="180"/>
    </location>
</feature>
<dbReference type="Proteomes" id="UP001153069">
    <property type="component" value="Unassembled WGS sequence"/>
</dbReference>
<dbReference type="SUPFAM" id="SSF81321">
    <property type="entry name" value="Family A G protein-coupled receptor-like"/>
    <property type="match status" value="1"/>
</dbReference>
<dbReference type="PANTHER" id="PTHR23112:SF0">
    <property type="entry name" value="TRANSMEMBRANE PROTEIN 116"/>
    <property type="match status" value="1"/>
</dbReference>
<dbReference type="GO" id="GO:0005886">
    <property type="term" value="C:plasma membrane"/>
    <property type="evidence" value="ECO:0007669"/>
    <property type="project" value="TreeGrafter"/>
</dbReference>
<feature type="transmembrane region" description="Helical" evidence="6">
    <location>
        <begin position="461"/>
        <end position="477"/>
    </location>
</feature>
<keyword evidence="8" id="KW-1185">Reference proteome</keyword>